<evidence type="ECO:0000256" key="6">
    <source>
        <dbReference type="ARBA" id="ARBA00023235"/>
    </source>
</evidence>
<dbReference type="GO" id="GO:0003677">
    <property type="term" value="F:DNA binding"/>
    <property type="evidence" value="ECO:0007669"/>
    <property type="project" value="UniProtKB-KW"/>
</dbReference>
<accession>A0AAE8YVA4</accession>
<dbReference type="InterPro" id="IPR001241">
    <property type="entry name" value="Topo_IIA"/>
</dbReference>
<evidence type="ECO:0000256" key="1">
    <source>
        <dbReference type="ARBA" id="ARBA00000185"/>
    </source>
</evidence>
<dbReference type="InterPro" id="IPR014721">
    <property type="entry name" value="Ribsml_uS5_D2-typ_fold_subgr"/>
</dbReference>
<protein>
    <recommendedName>
        <fullName evidence="2">DNA topoisomerase (ATP-hydrolyzing)</fullName>
        <ecNumber evidence="2">5.6.2.2</ecNumber>
    </recommendedName>
</protein>
<proteinExistence type="predicted"/>
<evidence type="ECO:0000256" key="3">
    <source>
        <dbReference type="ARBA" id="ARBA00022723"/>
    </source>
</evidence>
<dbReference type="InterPro" id="IPR013759">
    <property type="entry name" value="Topo_IIA_B_C"/>
</dbReference>
<dbReference type="PRINTS" id="PR01159">
    <property type="entry name" value="DNAGYRASEB"/>
</dbReference>
<keyword evidence="6" id="KW-0413">Isomerase</keyword>
<dbReference type="Pfam" id="PF00204">
    <property type="entry name" value="DNA_gyraseB"/>
    <property type="match status" value="1"/>
</dbReference>
<feature type="domain" description="Toprim" evidence="7">
    <location>
        <begin position="431"/>
        <end position="554"/>
    </location>
</feature>
<keyword evidence="5" id="KW-0238">DNA-binding</keyword>
<evidence type="ECO:0000259" key="7">
    <source>
        <dbReference type="PROSITE" id="PS50880"/>
    </source>
</evidence>
<dbReference type="SMART" id="SM00433">
    <property type="entry name" value="TOP2c"/>
    <property type="match status" value="1"/>
</dbReference>
<comment type="catalytic activity">
    <reaction evidence="1">
        <text>ATP-dependent breakage, passage and rejoining of double-stranded DNA.</text>
        <dbReference type="EC" id="5.6.2.2"/>
    </reaction>
</comment>
<dbReference type="InterPro" id="IPR002288">
    <property type="entry name" value="DNA_gyrase_B_C"/>
</dbReference>
<dbReference type="InterPro" id="IPR006171">
    <property type="entry name" value="TOPRIM_dom"/>
</dbReference>
<dbReference type="PROSITE" id="PS50880">
    <property type="entry name" value="TOPRIM"/>
    <property type="match status" value="1"/>
</dbReference>
<dbReference type="Gene3D" id="3.30.565.10">
    <property type="entry name" value="Histidine kinase-like ATPase, C-terminal domain"/>
    <property type="match status" value="1"/>
</dbReference>
<dbReference type="PANTHER" id="PTHR45866">
    <property type="entry name" value="DNA GYRASE/TOPOISOMERASE SUBUNIT B"/>
    <property type="match status" value="1"/>
</dbReference>
<dbReference type="PANTHER" id="PTHR45866:SF2">
    <property type="entry name" value="DNA TOPOISOMERASE (ATP-HYDROLYZING)"/>
    <property type="match status" value="1"/>
</dbReference>
<evidence type="ECO:0000256" key="5">
    <source>
        <dbReference type="ARBA" id="ARBA00023125"/>
    </source>
</evidence>
<dbReference type="Pfam" id="PF00986">
    <property type="entry name" value="DNA_gyraseB_C"/>
    <property type="match status" value="1"/>
</dbReference>
<dbReference type="Proteomes" id="UP000827544">
    <property type="component" value="Segment"/>
</dbReference>
<gene>
    <name evidence="8" type="ORF">NATE_142</name>
</gene>
<dbReference type="SUPFAM" id="SSF54211">
    <property type="entry name" value="Ribosomal protein S5 domain 2-like"/>
    <property type="match status" value="1"/>
</dbReference>
<dbReference type="InterPro" id="IPR013760">
    <property type="entry name" value="Topo_IIA-like_dom_sf"/>
</dbReference>
<dbReference type="SUPFAM" id="SSF56719">
    <property type="entry name" value="Type II DNA topoisomerase"/>
    <property type="match status" value="1"/>
</dbReference>
<dbReference type="GO" id="GO:0003918">
    <property type="term" value="F:DNA topoisomerase type II (double strand cut, ATP-hydrolyzing) activity"/>
    <property type="evidence" value="ECO:0007669"/>
    <property type="project" value="UniProtKB-EC"/>
</dbReference>
<dbReference type="GO" id="GO:0046872">
    <property type="term" value="F:metal ion binding"/>
    <property type="evidence" value="ECO:0007669"/>
    <property type="project" value="UniProtKB-KW"/>
</dbReference>
<dbReference type="Pfam" id="PF01751">
    <property type="entry name" value="Toprim"/>
    <property type="match status" value="1"/>
</dbReference>
<organism evidence="8 9">
    <name type="scientific">Bacillus phage vB_BanS_Nate</name>
    <dbReference type="NCBI Taxonomy" id="2894788"/>
    <lineage>
        <taxon>Viruses</taxon>
        <taxon>Duplodnaviria</taxon>
        <taxon>Heunggongvirae</taxon>
        <taxon>Uroviricota</taxon>
        <taxon>Caudoviricetes</taxon>
        <taxon>Joanripponvirinae</taxon>
        <taxon>Natevirus</taxon>
        <taxon>Natevirus nate</taxon>
    </lineage>
</organism>
<evidence type="ECO:0000313" key="8">
    <source>
        <dbReference type="EMBL" id="UGO50995.1"/>
    </source>
</evidence>
<keyword evidence="4" id="KW-0460">Magnesium</keyword>
<reference evidence="8" key="1">
    <citation type="submission" date="2021-10" db="EMBL/GenBank/DDBJ databases">
        <authorList>
            <person name="Lavering E.D."/>
            <person name="James R."/>
            <person name="Fairholm J.D."/>
            <person name="Ogilvie B.H."/>
            <person name="Thurgood T.L."/>
            <person name="Robison R.A."/>
            <person name="Grose J.H."/>
        </authorList>
    </citation>
    <scope>NUCLEOTIDE SEQUENCE</scope>
</reference>
<dbReference type="Gene3D" id="3.30.230.10">
    <property type="match status" value="1"/>
</dbReference>
<dbReference type="InterPro" id="IPR020568">
    <property type="entry name" value="Ribosomal_Su5_D2-typ_SF"/>
</dbReference>
<dbReference type="SUPFAM" id="SSF55874">
    <property type="entry name" value="ATPase domain of HSP90 chaperone/DNA topoisomerase II/histidine kinase"/>
    <property type="match status" value="1"/>
</dbReference>
<keyword evidence="3" id="KW-0479">Metal-binding</keyword>
<dbReference type="Gene3D" id="3.40.50.670">
    <property type="match status" value="1"/>
</dbReference>
<evidence type="ECO:0000256" key="2">
    <source>
        <dbReference type="ARBA" id="ARBA00012895"/>
    </source>
</evidence>
<evidence type="ECO:0000313" key="9">
    <source>
        <dbReference type="Proteomes" id="UP000827544"/>
    </source>
</evidence>
<dbReference type="InterPro" id="IPR036890">
    <property type="entry name" value="HATPase_C_sf"/>
</dbReference>
<keyword evidence="9" id="KW-1185">Reference proteome</keyword>
<evidence type="ECO:0000256" key="4">
    <source>
        <dbReference type="ARBA" id="ARBA00022842"/>
    </source>
</evidence>
<sequence length="655" mass="74566">MSKQYNEDSMRSLGILGGVREKPASIGLESNDHTFLEILGNSIDEGRAGHGDTIFVKKHEDGAVTVRDYGRGVPMGQNSEGEWVYKKVFDELWAGGKYDNNEEDGGNYQYSLGTNGVGATGTNYTSDFFIVTSFKPEGSYHVRYEKGVETEEGLHYNKIKNNDDVIGTEITWIPSKEVFRGKGEISDDFIVSTLKDQAIVNGGLKFVFEDKEGESREFYYEDGIAGFINTLSNPESLLNEVKHLTVEKRGRDNEEDKDYKIKADIYFAFNRELSFSRFYHNSSWLEDGGTPEDFIKNSFTYVVDKYLKDNNMYTKNEKKVSFEDISDSLLVVTSTYSTISLFTGQSKKKIDSDFMKIEVTKWLREQLEIYFIENPNEAGLIMKQILVNKHSREKAESTRLNVKKKLSGNVHNILSPVDGLVTCTSNDASKTEIYVVEGKSALGSTQQGRDADFQAIYALRGKILNCLKADYDKIFKNDIIVDLIKILGCGVEVKSKHAKDLNTFEIENLKWSKVIICTDADVDGFHIRTLMLTMIYRLMPQLIEQGYVYIAESPLYEITQDDVSVFAYSDAEKDAIVKNMEGKYHIQRSKGLGENTAEMMWDTTMNPETRRLVKITPDGFEETMQAFELFLGDNLEGRKEYIEEHLHEYLDDMLD</sequence>
<dbReference type="EC" id="5.6.2.2" evidence="2"/>
<dbReference type="EMBL" id="OK499992">
    <property type="protein sequence ID" value="UGO50995.1"/>
    <property type="molecule type" value="Genomic_DNA"/>
</dbReference>
<dbReference type="GO" id="GO:0006265">
    <property type="term" value="P:DNA topological change"/>
    <property type="evidence" value="ECO:0007669"/>
    <property type="project" value="InterPro"/>
</dbReference>
<dbReference type="GO" id="GO:0005524">
    <property type="term" value="F:ATP binding"/>
    <property type="evidence" value="ECO:0007669"/>
    <property type="project" value="InterPro"/>
</dbReference>
<dbReference type="InterPro" id="IPR013506">
    <property type="entry name" value="Topo_IIA_bsu_dom2"/>
</dbReference>
<dbReference type="PRINTS" id="PR00418">
    <property type="entry name" value="TPI2FAMILY"/>
</dbReference>
<dbReference type="InterPro" id="IPR000565">
    <property type="entry name" value="Topo_IIA_B"/>
</dbReference>
<name>A0AAE8YVA4_9CAUD</name>